<dbReference type="CDD" id="cd07505">
    <property type="entry name" value="HAD_BPGM-like"/>
    <property type="match status" value="1"/>
</dbReference>
<dbReference type="Pfam" id="PF13419">
    <property type="entry name" value="HAD_2"/>
    <property type="match status" value="1"/>
</dbReference>
<dbReference type="Gene3D" id="1.10.150.240">
    <property type="entry name" value="Putative phosphatase, domain 2"/>
    <property type="match status" value="1"/>
</dbReference>
<dbReference type="SFLD" id="SFLDG01129">
    <property type="entry name" value="C1.5:_HAD__Beta-PGM__Phosphata"/>
    <property type="match status" value="1"/>
</dbReference>
<dbReference type="InterPro" id="IPR041492">
    <property type="entry name" value="HAD_2"/>
</dbReference>
<dbReference type="PANTHER" id="PTHR18901:SF38">
    <property type="entry name" value="PSEUDOURIDINE-5'-PHOSPHATASE"/>
    <property type="match status" value="1"/>
</dbReference>
<dbReference type="Gene3D" id="3.40.50.1000">
    <property type="entry name" value="HAD superfamily/HAD-like"/>
    <property type="match status" value="1"/>
</dbReference>
<accession>A0A347WIH6</accession>
<protein>
    <recommendedName>
        <fullName evidence="3">Hydrolase</fullName>
    </recommendedName>
</protein>
<reference evidence="1 2" key="1">
    <citation type="submission" date="2017-09" db="EMBL/GenBank/DDBJ databases">
        <title>Complete genome sequence of Oxytococcus suis strain ZY16052.</title>
        <authorList>
            <person name="Li F."/>
        </authorList>
    </citation>
    <scope>NUCLEOTIDE SEQUENCE [LARGE SCALE GENOMIC DNA]</scope>
    <source>
        <strain evidence="1 2">ZY16052</strain>
    </source>
</reference>
<dbReference type="EMBL" id="CP023434">
    <property type="protein sequence ID" value="AXY24883.1"/>
    <property type="molecule type" value="Genomic_DNA"/>
</dbReference>
<evidence type="ECO:0000313" key="2">
    <source>
        <dbReference type="Proteomes" id="UP000263232"/>
    </source>
</evidence>
<dbReference type="Proteomes" id="UP000263232">
    <property type="component" value="Chromosome"/>
</dbReference>
<dbReference type="KEGG" id="abae:CL176_01960"/>
<dbReference type="NCBIfam" id="TIGR01509">
    <property type="entry name" value="HAD-SF-IA-v3"/>
    <property type="match status" value="1"/>
</dbReference>
<dbReference type="InterPro" id="IPR006439">
    <property type="entry name" value="HAD-SF_hydro_IA"/>
</dbReference>
<gene>
    <name evidence="1" type="ORF">CL176_01960</name>
</gene>
<name>A0A347WIH6_9LACT</name>
<dbReference type="PANTHER" id="PTHR18901">
    <property type="entry name" value="2-DEOXYGLUCOSE-6-PHOSPHATE PHOSPHATASE 2"/>
    <property type="match status" value="1"/>
</dbReference>
<keyword evidence="2" id="KW-1185">Reference proteome</keyword>
<dbReference type="RefSeq" id="WP_118989805.1">
    <property type="nucleotide sequence ID" value="NZ_CP023434.1"/>
</dbReference>
<dbReference type="InterPro" id="IPR036412">
    <property type="entry name" value="HAD-like_sf"/>
</dbReference>
<organism evidence="1 2">
    <name type="scientific">Suicoccus acidiformans</name>
    <dbReference type="NCBI Taxonomy" id="2036206"/>
    <lineage>
        <taxon>Bacteria</taxon>
        <taxon>Bacillati</taxon>
        <taxon>Bacillota</taxon>
        <taxon>Bacilli</taxon>
        <taxon>Lactobacillales</taxon>
        <taxon>Aerococcaceae</taxon>
        <taxon>Suicoccus</taxon>
    </lineage>
</organism>
<evidence type="ECO:0000313" key="1">
    <source>
        <dbReference type="EMBL" id="AXY24883.1"/>
    </source>
</evidence>
<dbReference type="InterPro" id="IPR023198">
    <property type="entry name" value="PGP-like_dom2"/>
</dbReference>
<dbReference type="InterPro" id="IPR023214">
    <property type="entry name" value="HAD_sf"/>
</dbReference>
<proteinExistence type="predicted"/>
<dbReference type="SUPFAM" id="SSF56784">
    <property type="entry name" value="HAD-like"/>
    <property type="match status" value="1"/>
</dbReference>
<dbReference type="AlphaFoldDB" id="A0A347WIH6"/>
<dbReference type="OrthoDB" id="9797743at2"/>
<dbReference type="SFLD" id="SFLDS00003">
    <property type="entry name" value="Haloacid_Dehalogenase"/>
    <property type="match status" value="1"/>
</dbReference>
<sequence length="219" mass="24973">MGDIKNIIFDLDSTLIDSDSIYFKGWLHAFKSKGIKIDENIIHSLVGLSIPDSTRIISDYVESYDLALELRSLREDYFYSCLEEDKLKMMPYAMELLVFFYENDFNISLATSTHADKGERILDTLQLQKFFVAKTYGDQVKNPKPHPEIYLTSLDKLDAKAENSVVIEDSLTGCTAAIKAQIPTYLVPYSEKIEVISPLVNIVSSLKDVYTHFKDIHQP</sequence>
<evidence type="ECO:0008006" key="3">
    <source>
        <dbReference type="Google" id="ProtNLM"/>
    </source>
</evidence>